<dbReference type="Pfam" id="PF00753">
    <property type="entry name" value="Lactamase_B"/>
    <property type="match status" value="1"/>
</dbReference>
<evidence type="ECO:0000256" key="1">
    <source>
        <dbReference type="ARBA" id="ARBA00034221"/>
    </source>
</evidence>
<protein>
    <submittedName>
        <fullName evidence="5">MBL fold metallo-hydrolase</fullName>
    </submittedName>
</protein>
<sequence length="262" mass="30282">MLELSHHEDVIGLKTVVPAIGFQVNVYFYYIDGLLVDTGPKRGKKDIVPYIQKTKIDQVVVTHHHEDHTGLASWIVNNKQIPLYAHESGIELCRKNGDMPYYRKLFWGRRKGFDTQEIPLQVETNKYKFKVIHTPGHADDHVVLLDEENGRLFGGDLYVLGKPKSIWHFENIPVLMDSIRKVLTYDFSTVYCCHAGILQDGKQKLRAKLNYLEESQTKVKELHKEGKTVKEIANELFPHKNMLNYFSFFDTSPVHLVKSMLS</sequence>
<dbReference type="SMART" id="SM00849">
    <property type="entry name" value="Lactamase_B"/>
    <property type="match status" value="1"/>
</dbReference>
<dbReference type="InterPro" id="IPR036866">
    <property type="entry name" value="RibonucZ/Hydroxyglut_hydro"/>
</dbReference>
<evidence type="ECO:0000313" key="6">
    <source>
        <dbReference type="Proteomes" id="UP001231941"/>
    </source>
</evidence>
<comment type="function">
    <text evidence="2">Counteracts the endogenous Pycsar antiviral defense system. Phosphodiesterase that enables metal-dependent hydrolysis of host cyclic nucleotide Pycsar defense signals such as cCMP and cUMP.</text>
</comment>
<evidence type="ECO:0000259" key="4">
    <source>
        <dbReference type="SMART" id="SM00849"/>
    </source>
</evidence>
<comment type="catalytic activity">
    <reaction evidence="3">
        <text>3',5'-cyclic UMP + H2O = UMP + H(+)</text>
        <dbReference type="Rhea" id="RHEA:70575"/>
        <dbReference type="ChEBI" id="CHEBI:15377"/>
        <dbReference type="ChEBI" id="CHEBI:15378"/>
        <dbReference type="ChEBI" id="CHEBI:57865"/>
        <dbReference type="ChEBI" id="CHEBI:184387"/>
    </reaction>
    <physiologicalReaction direction="left-to-right" evidence="3">
        <dbReference type="Rhea" id="RHEA:70576"/>
    </physiologicalReaction>
</comment>
<gene>
    <name evidence="5" type="ORF">Q5Y73_17720</name>
</gene>
<dbReference type="InterPro" id="IPR050662">
    <property type="entry name" value="Sec-metab_biosynth-thioest"/>
</dbReference>
<dbReference type="PANTHER" id="PTHR23131">
    <property type="entry name" value="ENDORIBONUCLEASE LACTB2"/>
    <property type="match status" value="1"/>
</dbReference>
<name>A0ABT9J2W4_9BACL</name>
<organism evidence="5 6">
    <name type="scientific">Chengkuizengella axinellae</name>
    <dbReference type="NCBI Taxonomy" id="3064388"/>
    <lineage>
        <taxon>Bacteria</taxon>
        <taxon>Bacillati</taxon>
        <taxon>Bacillota</taxon>
        <taxon>Bacilli</taxon>
        <taxon>Bacillales</taxon>
        <taxon>Paenibacillaceae</taxon>
        <taxon>Chengkuizengella</taxon>
    </lineage>
</organism>
<proteinExistence type="predicted"/>
<dbReference type="SUPFAM" id="SSF56281">
    <property type="entry name" value="Metallo-hydrolase/oxidoreductase"/>
    <property type="match status" value="1"/>
</dbReference>
<feature type="domain" description="Metallo-beta-lactamase" evidence="4">
    <location>
        <begin position="23"/>
        <end position="194"/>
    </location>
</feature>
<dbReference type="Gene3D" id="3.60.15.10">
    <property type="entry name" value="Ribonuclease Z/Hydroxyacylglutathione hydrolase-like"/>
    <property type="match status" value="1"/>
</dbReference>
<dbReference type="InterPro" id="IPR001279">
    <property type="entry name" value="Metallo-B-lactamas"/>
</dbReference>
<comment type="catalytic activity">
    <reaction evidence="1">
        <text>3',5'-cyclic CMP + H2O = CMP + H(+)</text>
        <dbReference type="Rhea" id="RHEA:72675"/>
        <dbReference type="ChEBI" id="CHEBI:15377"/>
        <dbReference type="ChEBI" id="CHEBI:15378"/>
        <dbReference type="ChEBI" id="CHEBI:58003"/>
        <dbReference type="ChEBI" id="CHEBI:60377"/>
    </reaction>
    <physiologicalReaction direction="left-to-right" evidence="1">
        <dbReference type="Rhea" id="RHEA:72676"/>
    </physiologicalReaction>
</comment>
<comment type="caution">
    <text evidence="5">The sequence shown here is derived from an EMBL/GenBank/DDBJ whole genome shotgun (WGS) entry which is preliminary data.</text>
</comment>
<keyword evidence="6" id="KW-1185">Reference proteome</keyword>
<accession>A0ABT9J2W4</accession>
<reference evidence="5 6" key="1">
    <citation type="submission" date="2023-08" db="EMBL/GenBank/DDBJ databases">
        <authorList>
            <person name="Park J.-S."/>
        </authorList>
    </citation>
    <scope>NUCLEOTIDE SEQUENCE [LARGE SCALE GENOMIC DNA]</scope>
    <source>
        <strain evidence="5 6">2205SS18-9</strain>
    </source>
</reference>
<evidence type="ECO:0000313" key="5">
    <source>
        <dbReference type="EMBL" id="MDP5275941.1"/>
    </source>
</evidence>
<dbReference type="RefSeq" id="WP_305993242.1">
    <property type="nucleotide sequence ID" value="NZ_JAVAMP010000010.1"/>
</dbReference>
<dbReference type="PANTHER" id="PTHR23131:SF4">
    <property type="entry name" value="METALLO-BETA-LACTAMASE SUPERFAMILY POTEIN"/>
    <property type="match status" value="1"/>
</dbReference>
<evidence type="ECO:0000256" key="3">
    <source>
        <dbReference type="ARBA" id="ARBA00048505"/>
    </source>
</evidence>
<evidence type="ECO:0000256" key="2">
    <source>
        <dbReference type="ARBA" id="ARBA00034301"/>
    </source>
</evidence>
<dbReference type="EMBL" id="JAVAMP010000010">
    <property type="protein sequence ID" value="MDP5275941.1"/>
    <property type="molecule type" value="Genomic_DNA"/>
</dbReference>
<dbReference type="Proteomes" id="UP001231941">
    <property type="component" value="Unassembled WGS sequence"/>
</dbReference>